<evidence type="ECO:0000256" key="6">
    <source>
        <dbReference type="SAM" id="SignalP"/>
    </source>
</evidence>
<keyword evidence="5 6" id="KW-0732">Signal</keyword>
<evidence type="ECO:0000313" key="9">
    <source>
        <dbReference type="Proteomes" id="UP000294998"/>
    </source>
</evidence>
<protein>
    <submittedName>
        <fullName evidence="8">ABC transporter, substrate-binding protein (Cluster 8, B12/iron complex)</fullName>
    </submittedName>
</protein>
<keyword evidence="4" id="KW-0406">Ion transport</keyword>
<dbReference type="InterPro" id="IPR002491">
    <property type="entry name" value="ABC_transptr_periplasmic_BD"/>
</dbReference>
<dbReference type="GO" id="GO:1901678">
    <property type="term" value="P:iron coordination entity transport"/>
    <property type="evidence" value="ECO:0007669"/>
    <property type="project" value="UniProtKB-ARBA"/>
</dbReference>
<dbReference type="Gene3D" id="3.40.50.1980">
    <property type="entry name" value="Nitrogenase molybdenum iron protein domain"/>
    <property type="match status" value="2"/>
</dbReference>
<dbReference type="EMBL" id="RWKG01000030">
    <property type="protein sequence ID" value="TDN41277.1"/>
    <property type="molecule type" value="Genomic_DNA"/>
</dbReference>
<dbReference type="RefSeq" id="WP_133498822.1">
    <property type="nucleotide sequence ID" value="NZ_RWKG01000030.1"/>
</dbReference>
<evidence type="ECO:0000256" key="4">
    <source>
        <dbReference type="ARBA" id="ARBA00022496"/>
    </source>
</evidence>
<evidence type="ECO:0000256" key="1">
    <source>
        <dbReference type="ARBA" id="ARBA00004196"/>
    </source>
</evidence>
<comment type="caution">
    <text evidence="8">The sequence shown here is derived from an EMBL/GenBank/DDBJ whole genome shotgun (WGS) entry which is preliminary data.</text>
</comment>
<reference evidence="8 9" key="1">
    <citation type="submission" date="2018-12" db="EMBL/GenBank/DDBJ databases">
        <authorList>
            <person name="Fluit A.C."/>
        </authorList>
    </citation>
    <scope>NUCLEOTIDE SEQUENCE [LARGE SCALE GENOMIC DNA]</scope>
    <source>
        <strain evidence="8 9">16-549009</strain>
    </source>
</reference>
<evidence type="ECO:0000256" key="5">
    <source>
        <dbReference type="ARBA" id="ARBA00022729"/>
    </source>
</evidence>
<proteinExistence type="inferred from homology"/>
<dbReference type="CDD" id="cd01140">
    <property type="entry name" value="FatB"/>
    <property type="match status" value="1"/>
</dbReference>
<name>A0AAQ1YLF3_HAEHA</name>
<dbReference type="GO" id="GO:0030288">
    <property type="term" value="C:outer membrane-bounded periplasmic space"/>
    <property type="evidence" value="ECO:0007669"/>
    <property type="project" value="TreeGrafter"/>
</dbReference>
<comment type="subcellular location">
    <subcellularLocation>
        <location evidence="1">Cell envelope</location>
    </subcellularLocation>
</comment>
<dbReference type="PROSITE" id="PS50983">
    <property type="entry name" value="FE_B12_PBP"/>
    <property type="match status" value="1"/>
</dbReference>
<dbReference type="PANTHER" id="PTHR30532">
    <property type="entry name" value="IRON III DICITRATE-BINDING PERIPLASMIC PROTEIN"/>
    <property type="match status" value="1"/>
</dbReference>
<evidence type="ECO:0000256" key="2">
    <source>
        <dbReference type="ARBA" id="ARBA00008814"/>
    </source>
</evidence>
<dbReference type="Proteomes" id="UP000294998">
    <property type="component" value="Unassembled WGS sequence"/>
</dbReference>
<gene>
    <name evidence="8" type="ORF">EGH31_1103</name>
</gene>
<keyword evidence="4" id="KW-0410">Iron transport</keyword>
<feature type="chain" id="PRO_5042864351" evidence="6">
    <location>
        <begin position="23"/>
        <end position="302"/>
    </location>
</feature>
<feature type="domain" description="Fe/B12 periplasmic-binding" evidence="7">
    <location>
        <begin position="42"/>
        <end position="302"/>
    </location>
</feature>
<organism evidence="8 9">
    <name type="scientific">Haemophilus haemolyticus</name>
    <dbReference type="NCBI Taxonomy" id="726"/>
    <lineage>
        <taxon>Bacteria</taxon>
        <taxon>Pseudomonadati</taxon>
        <taxon>Pseudomonadota</taxon>
        <taxon>Gammaproteobacteria</taxon>
        <taxon>Pasteurellales</taxon>
        <taxon>Pasteurellaceae</taxon>
        <taxon>Haemophilus</taxon>
    </lineage>
</organism>
<dbReference type="PANTHER" id="PTHR30532:SF28">
    <property type="entry name" value="PETROBACTIN-BINDING PROTEIN YCLQ"/>
    <property type="match status" value="1"/>
</dbReference>
<dbReference type="InterPro" id="IPR033870">
    <property type="entry name" value="FatB"/>
</dbReference>
<evidence type="ECO:0000259" key="7">
    <source>
        <dbReference type="PROSITE" id="PS50983"/>
    </source>
</evidence>
<comment type="similarity">
    <text evidence="2">Belongs to the bacterial solute-binding protein 8 family.</text>
</comment>
<sequence>MKTLKKLTALSIAVFAAATANAKDITVKNAAGEQIVPQNPQKVVVLDFGVADTIRALGDAGKIVGFPKAGHIPAYLVEFNQDKFKNVGTLPEPAFEAINELNPDLIIAAPRQQKLLDKLKEIAPVFYVQNDYANYYPSFQENVTALGKIFNKDAVAKEKLDALENKVAQVAKDAKGKTALLVLVNESKISAFGDNSRYSMVYQKFGFKPADPNIKSSTHGMSVGFEYILEKNPDYLLVVDRTAAVTDKVNNAQKVLDNSLIQQTNAFKNNQIVYLDAANWYLAFGGLESMEIIAAELEKAVK</sequence>
<keyword evidence="4" id="KW-0408">Iron</keyword>
<dbReference type="Pfam" id="PF01497">
    <property type="entry name" value="Peripla_BP_2"/>
    <property type="match status" value="1"/>
</dbReference>
<evidence type="ECO:0000256" key="3">
    <source>
        <dbReference type="ARBA" id="ARBA00022448"/>
    </source>
</evidence>
<evidence type="ECO:0000313" key="8">
    <source>
        <dbReference type="EMBL" id="TDN41277.1"/>
    </source>
</evidence>
<keyword evidence="3" id="KW-0813">Transport</keyword>
<dbReference type="InterPro" id="IPR051313">
    <property type="entry name" value="Bact_iron-sidero_bind"/>
</dbReference>
<feature type="signal peptide" evidence="6">
    <location>
        <begin position="1"/>
        <end position="22"/>
    </location>
</feature>
<accession>A0AAQ1YLF3</accession>
<dbReference type="SUPFAM" id="SSF53807">
    <property type="entry name" value="Helical backbone' metal receptor"/>
    <property type="match status" value="1"/>
</dbReference>
<dbReference type="AlphaFoldDB" id="A0AAQ1YLF3"/>